<gene>
    <name evidence="1" type="ORF">S01H1_40750</name>
</gene>
<feature type="non-terminal residue" evidence="1">
    <location>
        <position position="1"/>
    </location>
</feature>
<evidence type="ECO:0000313" key="1">
    <source>
        <dbReference type="EMBL" id="GAG08506.1"/>
    </source>
</evidence>
<reference evidence="1" key="1">
    <citation type="journal article" date="2014" name="Front. Microbiol.">
        <title>High frequency of phylogenetically diverse reductive dehalogenase-homologous genes in deep subseafloor sedimentary metagenomes.</title>
        <authorList>
            <person name="Kawai M."/>
            <person name="Futagami T."/>
            <person name="Toyoda A."/>
            <person name="Takaki Y."/>
            <person name="Nishi S."/>
            <person name="Hori S."/>
            <person name="Arai W."/>
            <person name="Tsubouchi T."/>
            <person name="Morono Y."/>
            <person name="Uchiyama I."/>
            <person name="Ito T."/>
            <person name="Fujiyama A."/>
            <person name="Inagaki F."/>
            <person name="Takami H."/>
        </authorList>
    </citation>
    <scope>NUCLEOTIDE SEQUENCE</scope>
    <source>
        <strain evidence="1">Expedition CK06-06</strain>
    </source>
</reference>
<proteinExistence type="predicted"/>
<comment type="caution">
    <text evidence="1">The sequence shown here is derived from an EMBL/GenBank/DDBJ whole genome shotgun (WGS) entry which is preliminary data.</text>
</comment>
<dbReference type="AlphaFoldDB" id="X0W783"/>
<dbReference type="EMBL" id="BARS01025815">
    <property type="protein sequence ID" value="GAG08506.1"/>
    <property type="molecule type" value="Genomic_DNA"/>
</dbReference>
<accession>X0W783</accession>
<protein>
    <recommendedName>
        <fullName evidence="2">Nucleotidyl transferase domain-containing protein</fullName>
    </recommendedName>
</protein>
<name>X0W783_9ZZZZ</name>
<dbReference type="InterPro" id="IPR011004">
    <property type="entry name" value="Trimer_LpxA-like_sf"/>
</dbReference>
<sequence>GDSILGNNVSFGAGAKLANLRFDHKEIKIKYQKKMIFSHLKRLGSIVGDNGRLGCNSVMNPGTVLGKKCFVYPLAYVKSSFYSSNSIIKNG</sequence>
<dbReference type="Gene3D" id="2.160.10.10">
    <property type="entry name" value="Hexapeptide repeat proteins"/>
    <property type="match status" value="1"/>
</dbReference>
<dbReference type="SUPFAM" id="SSF51161">
    <property type="entry name" value="Trimeric LpxA-like enzymes"/>
    <property type="match status" value="1"/>
</dbReference>
<organism evidence="1">
    <name type="scientific">marine sediment metagenome</name>
    <dbReference type="NCBI Taxonomy" id="412755"/>
    <lineage>
        <taxon>unclassified sequences</taxon>
        <taxon>metagenomes</taxon>
        <taxon>ecological metagenomes</taxon>
    </lineage>
</organism>
<evidence type="ECO:0008006" key="2">
    <source>
        <dbReference type="Google" id="ProtNLM"/>
    </source>
</evidence>